<reference evidence="2" key="1">
    <citation type="journal article" date="2023" name="Plant J.">
        <title>Genome sequences and population genomics provide insights into the demographic history, inbreeding, and mutation load of two 'living fossil' tree species of Dipteronia.</title>
        <authorList>
            <person name="Feng Y."/>
            <person name="Comes H.P."/>
            <person name="Chen J."/>
            <person name="Zhu S."/>
            <person name="Lu R."/>
            <person name="Zhang X."/>
            <person name="Li P."/>
            <person name="Qiu J."/>
            <person name="Olsen K.M."/>
            <person name="Qiu Y."/>
        </authorList>
    </citation>
    <scope>NUCLEOTIDE SEQUENCE</scope>
    <source>
        <strain evidence="2">KIB01</strain>
    </source>
</reference>
<dbReference type="EMBL" id="JANJYI010000001">
    <property type="protein sequence ID" value="KAK2664451.1"/>
    <property type="molecule type" value="Genomic_DNA"/>
</dbReference>
<dbReference type="PANTHER" id="PTHR47074:SF11">
    <property type="entry name" value="REVERSE TRANSCRIPTASE-LIKE PROTEIN"/>
    <property type="match status" value="1"/>
</dbReference>
<gene>
    <name evidence="2" type="ORF">Ddye_003025</name>
</gene>
<protein>
    <recommendedName>
        <fullName evidence="1">RNase H type-1 domain-containing protein</fullName>
    </recommendedName>
</protein>
<dbReference type="InterPro" id="IPR052929">
    <property type="entry name" value="RNase_H-like_EbsB-rel"/>
</dbReference>
<dbReference type="AlphaFoldDB" id="A0AAE0CUZ7"/>
<dbReference type="InterPro" id="IPR002156">
    <property type="entry name" value="RNaseH_domain"/>
</dbReference>
<dbReference type="Pfam" id="PF13456">
    <property type="entry name" value="RVT_3"/>
    <property type="match status" value="1"/>
</dbReference>
<evidence type="ECO:0000259" key="1">
    <source>
        <dbReference type="Pfam" id="PF13456"/>
    </source>
</evidence>
<comment type="caution">
    <text evidence="2">The sequence shown here is derived from an EMBL/GenBank/DDBJ whole genome shotgun (WGS) entry which is preliminary data.</text>
</comment>
<evidence type="ECO:0000313" key="3">
    <source>
        <dbReference type="Proteomes" id="UP001280121"/>
    </source>
</evidence>
<dbReference type="GO" id="GO:0003676">
    <property type="term" value="F:nucleic acid binding"/>
    <property type="evidence" value="ECO:0007669"/>
    <property type="project" value="InterPro"/>
</dbReference>
<keyword evidence="3" id="KW-1185">Reference proteome</keyword>
<feature type="domain" description="RNase H type-1" evidence="1">
    <location>
        <begin position="27"/>
        <end position="133"/>
    </location>
</feature>
<dbReference type="PANTHER" id="PTHR47074">
    <property type="entry name" value="BNAC02G40300D PROTEIN"/>
    <property type="match status" value="1"/>
</dbReference>
<dbReference type="Proteomes" id="UP001280121">
    <property type="component" value="Unassembled WGS sequence"/>
</dbReference>
<organism evidence="2 3">
    <name type="scientific">Dipteronia dyeriana</name>
    <dbReference type="NCBI Taxonomy" id="168575"/>
    <lineage>
        <taxon>Eukaryota</taxon>
        <taxon>Viridiplantae</taxon>
        <taxon>Streptophyta</taxon>
        <taxon>Embryophyta</taxon>
        <taxon>Tracheophyta</taxon>
        <taxon>Spermatophyta</taxon>
        <taxon>Magnoliopsida</taxon>
        <taxon>eudicotyledons</taxon>
        <taxon>Gunneridae</taxon>
        <taxon>Pentapetalae</taxon>
        <taxon>rosids</taxon>
        <taxon>malvids</taxon>
        <taxon>Sapindales</taxon>
        <taxon>Sapindaceae</taxon>
        <taxon>Hippocastanoideae</taxon>
        <taxon>Acereae</taxon>
        <taxon>Dipteronia</taxon>
    </lineage>
</organism>
<sequence length="163" mass="18511">MPPNEGKYKANCDTIVDRINGKIGFGIVIWNIRNNRGEVIASCVQTMVVNFSIKTAKLVTVWKNIIFSGDYGLTPCSFELDEACIVNWIKNDGHKDSVNRIILYDIDSMVNNLEEIDLCHTDRLANRVARGLAIFVLKSTDDTFLIEDFPCCFKKMLETDMPR</sequence>
<name>A0AAE0CUZ7_9ROSI</name>
<evidence type="ECO:0000313" key="2">
    <source>
        <dbReference type="EMBL" id="KAK2664451.1"/>
    </source>
</evidence>
<proteinExistence type="predicted"/>
<dbReference type="GO" id="GO:0004523">
    <property type="term" value="F:RNA-DNA hybrid ribonuclease activity"/>
    <property type="evidence" value="ECO:0007669"/>
    <property type="project" value="InterPro"/>
</dbReference>
<accession>A0AAE0CUZ7</accession>